<comment type="caution">
    <text evidence="3">The sequence shown here is derived from an EMBL/GenBank/DDBJ whole genome shotgun (WGS) entry which is preliminary data.</text>
</comment>
<evidence type="ECO:0000313" key="3">
    <source>
        <dbReference type="EMBL" id="GJE95384.1"/>
    </source>
</evidence>
<evidence type="ECO:0000259" key="2">
    <source>
        <dbReference type="Pfam" id="PF20153"/>
    </source>
</evidence>
<dbReference type="EMBL" id="BPQB01000048">
    <property type="protein sequence ID" value="GJE95384.1"/>
    <property type="molecule type" value="Genomic_DNA"/>
</dbReference>
<evidence type="ECO:0000313" key="4">
    <source>
        <dbReference type="Proteomes" id="UP000703269"/>
    </source>
</evidence>
<organism evidence="3 4">
    <name type="scientific">Phanerochaete sordida</name>
    <dbReference type="NCBI Taxonomy" id="48140"/>
    <lineage>
        <taxon>Eukaryota</taxon>
        <taxon>Fungi</taxon>
        <taxon>Dikarya</taxon>
        <taxon>Basidiomycota</taxon>
        <taxon>Agaricomycotina</taxon>
        <taxon>Agaricomycetes</taxon>
        <taxon>Polyporales</taxon>
        <taxon>Phanerochaetaceae</taxon>
        <taxon>Phanerochaete</taxon>
    </lineage>
</organism>
<proteinExistence type="predicted"/>
<dbReference type="Pfam" id="PF20153">
    <property type="entry name" value="DUF6535"/>
    <property type="match status" value="1"/>
</dbReference>
<feature type="domain" description="DUF6535" evidence="2">
    <location>
        <begin position="2"/>
        <end position="178"/>
    </location>
</feature>
<sequence length="386" mass="42902">MWQTMVKTVRDVDTRKVADAKEDLDTLLVFAGLFSAVVTTFAVDSYAGLQPDNTDELVFLMRQSLSQSYTFADGVLRPASPFPGQAPFEPPLWALRVNGLWFASLIVSLSTASFGMLVKQWLNEYLAMDWITPQEQLRARQFRHPGLEAWKVFEIAAMLPLLLHVSLGLFFLGLCFYTVAANETVGRSTFPLVAGWAFFALMSIVAPLASPRCPYKVALLKAALRIGRRYVTLRVRRRLGRWTYALTRTLRSMARATGAAFEGLLGSSLCCFCCPCIVTPIFLVLYPILAGMVGLRMLRRAGRAITMFFQAAHHTILASAVHAEEEDVMKQPYATHELLLSVDRFVVDNGPIFTLMTNLLKQTEAPPPSIVAFAVGCSQHRSSAPR</sequence>
<dbReference type="InterPro" id="IPR045338">
    <property type="entry name" value="DUF6535"/>
</dbReference>
<keyword evidence="1" id="KW-0812">Transmembrane</keyword>
<gene>
    <name evidence="3" type="ORF">PsYK624_115680</name>
</gene>
<protein>
    <recommendedName>
        <fullName evidence="2">DUF6535 domain-containing protein</fullName>
    </recommendedName>
</protein>
<dbReference type="Proteomes" id="UP000703269">
    <property type="component" value="Unassembled WGS sequence"/>
</dbReference>
<feature type="transmembrane region" description="Helical" evidence="1">
    <location>
        <begin position="100"/>
        <end position="118"/>
    </location>
</feature>
<keyword evidence="4" id="KW-1185">Reference proteome</keyword>
<evidence type="ECO:0000256" key="1">
    <source>
        <dbReference type="SAM" id="Phobius"/>
    </source>
</evidence>
<reference evidence="3 4" key="1">
    <citation type="submission" date="2021-08" db="EMBL/GenBank/DDBJ databases">
        <title>Draft Genome Sequence of Phanerochaete sordida strain YK-624.</title>
        <authorList>
            <person name="Mori T."/>
            <person name="Dohra H."/>
            <person name="Suzuki T."/>
            <person name="Kawagishi H."/>
            <person name="Hirai H."/>
        </authorList>
    </citation>
    <scope>NUCLEOTIDE SEQUENCE [LARGE SCALE GENOMIC DNA]</scope>
    <source>
        <strain evidence="3 4">YK-624</strain>
    </source>
</reference>
<feature type="transmembrane region" description="Helical" evidence="1">
    <location>
        <begin position="155"/>
        <end position="177"/>
    </location>
</feature>
<keyword evidence="1" id="KW-1133">Transmembrane helix</keyword>
<feature type="transmembrane region" description="Helical" evidence="1">
    <location>
        <begin position="277"/>
        <end position="298"/>
    </location>
</feature>
<accession>A0A9P3GJG6</accession>
<name>A0A9P3GJG6_9APHY</name>
<feature type="transmembrane region" description="Helical" evidence="1">
    <location>
        <begin position="189"/>
        <end position="209"/>
    </location>
</feature>
<dbReference type="AlphaFoldDB" id="A0A9P3GJG6"/>
<dbReference type="OrthoDB" id="3269725at2759"/>
<keyword evidence="1" id="KW-0472">Membrane</keyword>